<accession>A0A916YMA1</accession>
<dbReference type="EMBL" id="BMIO01000007">
    <property type="protein sequence ID" value="GGD49560.1"/>
    <property type="molecule type" value="Genomic_DNA"/>
</dbReference>
<dbReference type="AlphaFoldDB" id="A0A916YMA1"/>
<protein>
    <submittedName>
        <fullName evidence="2">Uncharacterized protein</fullName>
    </submittedName>
</protein>
<dbReference type="OrthoDB" id="7433107at2"/>
<evidence type="ECO:0000313" key="3">
    <source>
        <dbReference type="Proteomes" id="UP000598997"/>
    </source>
</evidence>
<comment type="caution">
    <text evidence="2">The sequence shown here is derived from an EMBL/GenBank/DDBJ whole genome shotgun (WGS) entry which is preliminary data.</text>
</comment>
<keyword evidence="1" id="KW-1133">Transmembrane helix</keyword>
<organism evidence="2 3">
    <name type="scientific">Croceicoccus pelagius</name>
    <dbReference type="NCBI Taxonomy" id="1703341"/>
    <lineage>
        <taxon>Bacteria</taxon>
        <taxon>Pseudomonadati</taxon>
        <taxon>Pseudomonadota</taxon>
        <taxon>Alphaproteobacteria</taxon>
        <taxon>Sphingomonadales</taxon>
        <taxon>Erythrobacteraceae</taxon>
        <taxon>Croceicoccus</taxon>
    </lineage>
</organism>
<keyword evidence="1" id="KW-0472">Membrane</keyword>
<keyword evidence="3" id="KW-1185">Reference proteome</keyword>
<evidence type="ECO:0000313" key="2">
    <source>
        <dbReference type="EMBL" id="GGD49560.1"/>
    </source>
</evidence>
<feature type="transmembrane region" description="Helical" evidence="1">
    <location>
        <begin position="96"/>
        <end position="120"/>
    </location>
</feature>
<proteinExistence type="predicted"/>
<keyword evidence="1" id="KW-0812">Transmembrane</keyword>
<reference evidence="2 3" key="1">
    <citation type="journal article" date="2014" name="Int. J. Syst. Evol. Microbiol.">
        <title>Complete genome sequence of Corynebacterium casei LMG S-19264T (=DSM 44701T), isolated from a smear-ripened cheese.</title>
        <authorList>
            <consortium name="US DOE Joint Genome Institute (JGI-PGF)"/>
            <person name="Walter F."/>
            <person name="Albersmeier A."/>
            <person name="Kalinowski J."/>
            <person name="Ruckert C."/>
        </authorList>
    </citation>
    <scope>NUCLEOTIDE SEQUENCE [LARGE SCALE GENOMIC DNA]</scope>
    <source>
        <strain evidence="2 3">CGMCC 1.15358</strain>
    </source>
</reference>
<name>A0A916YMA1_9SPHN</name>
<evidence type="ECO:0000256" key="1">
    <source>
        <dbReference type="SAM" id="Phobius"/>
    </source>
</evidence>
<dbReference type="RefSeq" id="WP_066764069.1">
    <property type="nucleotide sequence ID" value="NZ_BMIO01000007.1"/>
</dbReference>
<feature type="transmembrane region" description="Helical" evidence="1">
    <location>
        <begin position="60"/>
        <end position="84"/>
    </location>
</feature>
<dbReference type="Proteomes" id="UP000598997">
    <property type="component" value="Unassembled WGS sequence"/>
</dbReference>
<sequence length="127" mass="13217">MLAAYLATCVLFAAAFALLGIVGRTMAMLATMRASVAVMRNSALDDLAKEKAVQKGSIELLGHLVVVIAMLSVAFGVAAVPALVGSWAALFGLEQFVAFTLRPDILLGTIAVFAGVAVLIRKRKAQA</sequence>
<gene>
    <name evidence="2" type="ORF">GCM10010989_24810</name>
</gene>